<reference evidence="3" key="1">
    <citation type="journal article" date="2012" name="Science">
        <title>The Paleozoic origin of enzymatic lignin decomposition reconstructed from 31 fungal genomes.</title>
        <authorList>
            <person name="Floudas D."/>
            <person name="Binder M."/>
            <person name="Riley R."/>
            <person name="Barry K."/>
            <person name="Blanchette R.A."/>
            <person name="Henrissat B."/>
            <person name="Martinez A.T."/>
            <person name="Otillar R."/>
            <person name="Spatafora J.W."/>
            <person name="Yadav J.S."/>
            <person name="Aerts A."/>
            <person name="Benoit I."/>
            <person name="Boyd A."/>
            <person name="Carlson A."/>
            <person name="Copeland A."/>
            <person name="Coutinho P.M."/>
            <person name="de Vries R.P."/>
            <person name="Ferreira P."/>
            <person name="Findley K."/>
            <person name="Foster B."/>
            <person name="Gaskell J."/>
            <person name="Glotzer D."/>
            <person name="Gorecki P."/>
            <person name="Heitman J."/>
            <person name="Hesse C."/>
            <person name="Hori C."/>
            <person name="Igarashi K."/>
            <person name="Jurgens J.A."/>
            <person name="Kallen N."/>
            <person name="Kersten P."/>
            <person name="Kohler A."/>
            <person name="Kuees U."/>
            <person name="Kumar T.K.A."/>
            <person name="Kuo A."/>
            <person name="LaButti K."/>
            <person name="Larrondo L.F."/>
            <person name="Lindquist E."/>
            <person name="Ling A."/>
            <person name="Lombard V."/>
            <person name="Lucas S."/>
            <person name="Lundell T."/>
            <person name="Martin R."/>
            <person name="McLaughlin D.J."/>
            <person name="Morgenstern I."/>
            <person name="Morin E."/>
            <person name="Murat C."/>
            <person name="Nagy L.G."/>
            <person name="Nolan M."/>
            <person name="Ohm R.A."/>
            <person name="Patyshakuliyeva A."/>
            <person name="Rokas A."/>
            <person name="Ruiz-Duenas F.J."/>
            <person name="Sabat G."/>
            <person name="Salamov A."/>
            <person name="Samejima M."/>
            <person name="Schmutz J."/>
            <person name="Slot J.C."/>
            <person name="St John F."/>
            <person name="Stenlid J."/>
            <person name="Sun H."/>
            <person name="Sun S."/>
            <person name="Syed K."/>
            <person name="Tsang A."/>
            <person name="Wiebenga A."/>
            <person name="Young D."/>
            <person name="Pisabarro A."/>
            <person name="Eastwood D.C."/>
            <person name="Martin F."/>
            <person name="Cullen D."/>
            <person name="Grigoriev I.V."/>
            <person name="Hibbett D.S."/>
        </authorList>
    </citation>
    <scope>NUCLEOTIDE SEQUENCE [LARGE SCALE GENOMIC DNA]</scope>
    <source>
        <strain evidence="3">RWD-64-598 SS2</strain>
    </source>
</reference>
<feature type="region of interest" description="Disordered" evidence="1">
    <location>
        <begin position="118"/>
        <end position="140"/>
    </location>
</feature>
<proteinExistence type="predicted"/>
<accession>A0A5M3MKE9</accession>
<dbReference type="RefSeq" id="XP_007770536.1">
    <property type="nucleotide sequence ID" value="XM_007772346.1"/>
</dbReference>
<keyword evidence="3" id="KW-1185">Reference proteome</keyword>
<gene>
    <name evidence="2" type="ORF">CONPUDRAFT_74636</name>
</gene>
<dbReference type="EMBL" id="JH711581">
    <property type="protein sequence ID" value="EIW79125.1"/>
    <property type="molecule type" value="Genomic_DNA"/>
</dbReference>
<dbReference type="Proteomes" id="UP000053558">
    <property type="component" value="Unassembled WGS sequence"/>
</dbReference>
<comment type="caution">
    <text evidence="2">The sequence shown here is derived from an EMBL/GenBank/DDBJ whole genome shotgun (WGS) entry which is preliminary data.</text>
</comment>
<dbReference type="AlphaFoldDB" id="A0A5M3MKE9"/>
<protein>
    <submittedName>
        <fullName evidence="2">Uncharacterized protein</fullName>
    </submittedName>
</protein>
<dbReference type="KEGG" id="cput:CONPUDRAFT_74636"/>
<evidence type="ECO:0000313" key="3">
    <source>
        <dbReference type="Proteomes" id="UP000053558"/>
    </source>
</evidence>
<evidence type="ECO:0000256" key="1">
    <source>
        <dbReference type="SAM" id="MobiDB-lite"/>
    </source>
</evidence>
<sequence length="140" mass="15032">MYAEKNSEGMEEEDEEDEEEEKEGDKDNDTQVLDMLPTPRDLVGEATVAHYASCLRECRQVGMPVHVGAALQCWGQAKADSTYTTCSLAPAPAPAPALLAVTITEQCIADVMSQPVHACQPKPPQGKQQSSQEAGVLCLA</sequence>
<evidence type="ECO:0000313" key="2">
    <source>
        <dbReference type="EMBL" id="EIW79125.1"/>
    </source>
</evidence>
<feature type="compositionally biased region" description="Acidic residues" evidence="1">
    <location>
        <begin position="9"/>
        <end position="22"/>
    </location>
</feature>
<feature type="region of interest" description="Disordered" evidence="1">
    <location>
        <begin position="1"/>
        <end position="35"/>
    </location>
</feature>
<dbReference type="GeneID" id="19209269"/>
<name>A0A5M3MKE9_CONPW</name>
<organism evidence="2 3">
    <name type="scientific">Coniophora puteana (strain RWD-64-598)</name>
    <name type="common">Brown rot fungus</name>
    <dbReference type="NCBI Taxonomy" id="741705"/>
    <lineage>
        <taxon>Eukaryota</taxon>
        <taxon>Fungi</taxon>
        <taxon>Dikarya</taxon>
        <taxon>Basidiomycota</taxon>
        <taxon>Agaricomycotina</taxon>
        <taxon>Agaricomycetes</taxon>
        <taxon>Agaricomycetidae</taxon>
        <taxon>Boletales</taxon>
        <taxon>Coniophorineae</taxon>
        <taxon>Coniophoraceae</taxon>
        <taxon>Coniophora</taxon>
    </lineage>
</organism>